<dbReference type="InterPro" id="IPR041373">
    <property type="entry name" value="RT_RNaseH"/>
</dbReference>
<evidence type="ECO:0000259" key="7">
    <source>
        <dbReference type="Pfam" id="PF17917"/>
    </source>
</evidence>
<reference evidence="8" key="1">
    <citation type="submission" date="2019-08" db="EMBL/GenBank/DDBJ databases">
        <title>The genome of the North American firefly Photinus pyralis.</title>
        <authorList>
            <consortium name="Photinus pyralis genome working group"/>
            <person name="Fallon T.R."/>
            <person name="Sander Lower S.E."/>
            <person name="Weng J.-K."/>
        </authorList>
    </citation>
    <scope>NUCLEOTIDE SEQUENCE</scope>
    <source>
        <strain evidence="8">TRF0915ILg1</strain>
        <tissue evidence="8">Whole body</tissue>
    </source>
</reference>
<dbReference type="AlphaFoldDB" id="A0A8K0DGB8"/>
<keyword evidence="1" id="KW-0808">Transferase</keyword>
<evidence type="ECO:0000256" key="4">
    <source>
        <dbReference type="ARBA" id="ARBA00022759"/>
    </source>
</evidence>
<dbReference type="PANTHER" id="PTHR37984:SF5">
    <property type="entry name" value="PROTEIN NYNRIN-LIKE"/>
    <property type="match status" value="1"/>
</dbReference>
<dbReference type="GO" id="GO:0016787">
    <property type="term" value="F:hydrolase activity"/>
    <property type="evidence" value="ECO:0007669"/>
    <property type="project" value="UniProtKB-KW"/>
</dbReference>
<feature type="non-terminal residue" evidence="8">
    <location>
        <position position="95"/>
    </location>
</feature>
<evidence type="ECO:0000256" key="5">
    <source>
        <dbReference type="ARBA" id="ARBA00022801"/>
    </source>
</evidence>
<dbReference type="Proteomes" id="UP000801492">
    <property type="component" value="Unassembled WGS sequence"/>
</dbReference>
<dbReference type="PANTHER" id="PTHR37984">
    <property type="entry name" value="PROTEIN CBG26694"/>
    <property type="match status" value="1"/>
</dbReference>
<keyword evidence="4" id="KW-0255">Endonuclease</keyword>
<keyword evidence="6" id="KW-0695">RNA-directed DNA polymerase</keyword>
<evidence type="ECO:0000313" key="8">
    <source>
        <dbReference type="EMBL" id="KAF2902617.1"/>
    </source>
</evidence>
<comment type="caution">
    <text evidence="8">The sequence shown here is derived from an EMBL/GenBank/DDBJ whole genome shotgun (WGS) entry which is preliminary data.</text>
</comment>
<evidence type="ECO:0000256" key="6">
    <source>
        <dbReference type="ARBA" id="ARBA00022918"/>
    </source>
</evidence>
<keyword evidence="3" id="KW-0540">Nuclease</keyword>
<sequence length="95" mass="11214">LDREATAIYWSLDHFYPYINGRKFTLVTDNKSLCHIFIPKKKLPKITASKRYTLFLSGFDYEIKYRCSQEHGNADYLSRAPLRVISNTTDIEYEI</sequence>
<gene>
    <name evidence="8" type="ORF">ILUMI_03570</name>
</gene>
<dbReference type="GO" id="GO:0003964">
    <property type="term" value="F:RNA-directed DNA polymerase activity"/>
    <property type="evidence" value="ECO:0007669"/>
    <property type="project" value="UniProtKB-KW"/>
</dbReference>
<dbReference type="GO" id="GO:0004519">
    <property type="term" value="F:endonuclease activity"/>
    <property type="evidence" value="ECO:0007669"/>
    <property type="project" value="UniProtKB-KW"/>
</dbReference>
<feature type="domain" description="Reverse transcriptase RNase H-like" evidence="7">
    <location>
        <begin position="2"/>
        <end position="59"/>
    </location>
</feature>
<feature type="non-terminal residue" evidence="8">
    <location>
        <position position="1"/>
    </location>
</feature>
<accession>A0A8K0DGB8</accession>
<keyword evidence="2" id="KW-0548">Nucleotidyltransferase</keyword>
<evidence type="ECO:0000256" key="1">
    <source>
        <dbReference type="ARBA" id="ARBA00022679"/>
    </source>
</evidence>
<proteinExistence type="predicted"/>
<evidence type="ECO:0000256" key="3">
    <source>
        <dbReference type="ARBA" id="ARBA00022722"/>
    </source>
</evidence>
<evidence type="ECO:0000256" key="2">
    <source>
        <dbReference type="ARBA" id="ARBA00022695"/>
    </source>
</evidence>
<keyword evidence="5" id="KW-0378">Hydrolase</keyword>
<dbReference type="InterPro" id="IPR043502">
    <property type="entry name" value="DNA/RNA_pol_sf"/>
</dbReference>
<dbReference type="SUPFAM" id="SSF56672">
    <property type="entry name" value="DNA/RNA polymerases"/>
    <property type="match status" value="1"/>
</dbReference>
<dbReference type="OrthoDB" id="6783654at2759"/>
<name>A0A8K0DGB8_IGNLU</name>
<dbReference type="Pfam" id="PF17917">
    <property type="entry name" value="RT_RNaseH"/>
    <property type="match status" value="1"/>
</dbReference>
<organism evidence="8 9">
    <name type="scientific">Ignelater luminosus</name>
    <name type="common">Cucubano</name>
    <name type="synonym">Pyrophorus luminosus</name>
    <dbReference type="NCBI Taxonomy" id="2038154"/>
    <lineage>
        <taxon>Eukaryota</taxon>
        <taxon>Metazoa</taxon>
        <taxon>Ecdysozoa</taxon>
        <taxon>Arthropoda</taxon>
        <taxon>Hexapoda</taxon>
        <taxon>Insecta</taxon>
        <taxon>Pterygota</taxon>
        <taxon>Neoptera</taxon>
        <taxon>Endopterygota</taxon>
        <taxon>Coleoptera</taxon>
        <taxon>Polyphaga</taxon>
        <taxon>Elateriformia</taxon>
        <taxon>Elateroidea</taxon>
        <taxon>Elateridae</taxon>
        <taxon>Agrypninae</taxon>
        <taxon>Pyrophorini</taxon>
        <taxon>Ignelater</taxon>
    </lineage>
</organism>
<keyword evidence="9" id="KW-1185">Reference proteome</keyword>
<protein>
    <recommendedName>
        <fullName evidence="7">Reverse transcriptase RNase H-like domain-containing protein</fullName>
    </recommendedName>
</protein>
<dbReference type="InterPro" id="IPR050951">
    <property type="entry name" value="Retrovirus_Pol_polyprotein"/>
</dbReference>
<evidence type="ECO:0000313" key="9">
    <source>
        <dbReference type="Proteomes" id="UP000801492"/>
    </source>
</evidence>
<dbReference type="EMBL" id="VTPC01001241">
    <property type="protein sequence ID" value="KAF2902617.1"/>
    <property type="molecule type" value="Genomic_DNA"/>
</dbReference>